<accession>A0A541BS09</accession>
<comment type="caution">
    <text evidence="2">The sequence shown here is derived from an EMBL/GenBank/DDBJ whole genome shotgun (WGS) entry which is preliminary data.</text>
</comment>
<proteinExistence type="predicted"/>
<evidence type="ECO:0008006" key="4">
    <source>
        <dbReference type="Google" id="ProtNLM"/>
    </source>
</evidence>
<evidence type="ECO:0000313" key="2">
    <source>
        <dbReference type="EMBL" id="TQF75068.1"/>
    </source>
</evidence>
<feature type="transmembrane region" description="Helical" evidence="1">
    <location>
        <begin position="37"/>
        <end position="59"/>
    </location>
</feature>
<feature type="transmembrane region" description="Helical" evidence="1">
    <location>
        <begin position="264"/>
        <end position="290"/>
    </location>
</feature>
<sequence length="351" mass="36206">MHDGRHENLEQALDADARALAPEVTPPPPTAAPNWRAVIGAMSFPLFFVVMFALCYVSAFHSPQPHHVPIAVVGDSAQASAVVDALSPQLGDRFDLTVSTDLAGTVDRIESRDLVGAIELGPTMTAHIASAEGQSLVQAVEGVARPLAEAQGVPLAVTDHAPLSAGDSTGTGLFYFLVVCTILGYLTITVVSQAAPTMRVRHQLATLGVMSVVGTIVAFLVSSVFVGTYGASALGIAALLAIAVAYAFTVGVVTILLNKLIGRAAIFVVMSVMIFLNFPSAGGAISAHLLPGFWAWLNNFWIGAGAIDAMRAVVYFDGAGVGGGLLVVGAWLVLGGALLALVSRRKAPADG</sequence>
<gene>
    <name evidence="2" type="ORF">FK531_03200</name>
</gene>
<evidence type="ECO:0000256" key="1">
    <source>
        <dbReference type="SAM" id="Phobius"/>
    </source>
</evidence>
<dbReference type="AlphaFoldDB" id="A0A541BS09"/>
<dbReference type="RefSeq" id="WP_142095153.1">
    <property type="nucleotide sequence ID" value="NZ_VIGH01000001.1"/>
</dbReference>
<keyword evidence="1" id="KW-0812">Transmembrane</keyword>
<dbReference type="OrthoDB" id="3288304at2"/>
<feature type="transmembrane region" description="Helical" evidence="1">
    <location>
        <begin position="204"/>
        <end position="227"/>
    </location>
</feature>
<dbReference type="Proteomes" id="UP000316256">
    <property type="component" value="Unassembled WGS sequence"/>
</dbReference>
<evidence type="ECO:0000313" key="3">
    <source>
        <dbReference type="Proteomes" id="UP000316256"/>
    </source>
</evidence>
<feature type="transmembrane region" description="Helical" evidence="1">
    <location>
        <begin position="173"/>
        <end position="192"/>
    </location>
</feature>
<keyword evidence="1" id="KW-1133">Transmembrane helix</keyword>
<organism evidence="2 3">
    <name type="scientific">Rhodococcus spelaei</name>
    <dbReference type="NCBI Taxonomy" id="2546320"/>
    <lineage>
        <taxon>Bacteria</taxon>
        <taxon>Bacillati</taxon>
        <taxon>Actinomycetota</taxon>
        <taxon>Actinomycetes</taxon>
        <taxon>Mycobacteriales</taxon>
        <taxon>Nocardiaceae</taxon>
        <taxon>Rhodococcus</taxon>
    </lineage>
</organism>
<feature type="transmembrane region" description="Helical" evidence="1">
    <location>
        <begin position="319"/>
        <end position="342"/>
    </location>
</feature>
<feature type="transmembrane region" description="Helical" evidence="1">
    <location>
        <begin position="233"/>
        <end position="257"/>
    </location>
</feature>
<protein>
    <recommendedName>
        <fullName evidence="4">ABC transporter permease</fullName>
    </recommendedName>
</protein>
<keyword evidence="1" id="KW-0472">Membrane</keyword>
<keyword evidence="3" id="KW-1185">Reference proteome</keyword>
<dbReference type="EMBL" id="VIGH01000001">
    <property type="protein sequence ID" value="TQF75068.1"/>
    <property type="molecule type" value="Genomic_DNA"/>
</dbReference>
<reference evidence="2 3" key="1">
    <citation type="submission" date="2019-06" db="EMBL/GenBank/DDBJ databases">
        <title>Rhodococcus spaelei sp. nov., isolated from a cave.</title>
        <authorList>
            <person name="Lee S.D."/>
        </authorList>
    </citation>
    <scope>NUCLEOTIDE SEQUENCE [LARGE SCALE GENOMIC DNA]</scope>
    <source>
        <strain evidence="2 3">C9-5</strain>
    </source>
</reference>
<name>A0A541BS09_9NOCA</name>